<name>A0A9X4S5A3_9LACT</name>
<dbReference type="Proteomes" id="UP001152614">
    <property type="component" value="Unassembled WGS sequence"/>
</dbReference>
<dbReference type="EMBL" id="JAOWLY010000010">
    <property type="protein sequence ID" value="MDG4984533.1"/>
    <property type="molecule type" value="Genomic_DNA"/>
</dbReference>
<evidence type="ECO:0000313" key="2">
    <source>
        <dbReference type="Proteomes" id="UP001152614"/>
    </source>
</evidence>
<protein>
    <submittedName>
        <fullName evidence="1">Uncharacterized protein</fullName>
    </submittedName>
</protein>
<dbReference type="RefSeq" id="WP_278229150.1">
    <property type="nucleotide sequence ID" value="NZ_JAOWLY010000010.1"/>
</dbReference>
<organism evidence="1 2">
    <name type="scientific">Lactococcus lactis</name>
    <dbReference type="NCBI Taxonomy" id="1358"/>
    <lineage>
        <taxon>Bacteria</taxon>
        <taxon>Bacillati</taxon>
        <taxon>Bacillota</taxon>
        <taxon>Bacilli</taxon>
        <taxon>Lactobacillales</taxon>
        <taxon>Streptococcaceae</taxon>
        <taxon>Lactococcus</taxon>
    </lineage>
</organism>
<gene>
    <name evidence="1" type="ORF">OGZ51_10290</name>
</gene>
<proteinExistence type="predicted"/>
<sequence>MPQGKIERIHREKGFTQIDNRLLTDKNLGLEGIGLLSHILHYSDSFEIYKSVLQREWGRAVVEKAWEKGTKAGYIIGFKNYSTNDSKNSYRYAFDEYQFSGIDLMSYFEEQWEQGYLFYAKSLYQVANRNLKTIEASFPQFLFPTEDNTEEEKNKLEELRKALAKFVFERLPKETTHMNQEYPSQTFEEQAIEAEKEKVNTADDKSMKQSSIEIFINDFPEYLSIIEALEKKNLTKSELDDIADTLYSVAVDVDLKCEDTRMRVHLFQTIFREQMFANENLCQYDWIGYFKKGIQSRLKDFLLSNKQYQMSL</sequence>
<accession>A0A9X4S5A3</accession>
<evidence type="ECO:0000313" key="1">
    <source>
        <dbReference type="EMBL" id="MDG4984533.1"/>
    </source>
</evidence>
<reference evidence="1" key="1">
    <citation type="submission" date="2022-10" db="EMBL/GenBank/DDBJ databases">
        <authorList>
            <person name="Turner M.S."/>
            <person name="Huang W."/>
        </authorList>
    </citation>
    <scope>NUCLEOTIDE SEQUENCE</scope>
    <source>
        <strain evidence="1">3</strain>
    </source>
</reference>
<comment type="caution">
    <text evidence="1">The sequence shown here is derived from an EMBL/GenBank/DDBJ whole genome shotgun (WGS) entry which is preliminary data.</text>
</comment>
<reference evidence="1" key="2">
    <citation type="journal article" date="2023" name="Food Microbiol.">
        <title>Evaluation of the fermentation potential of lactic acid bacteria isolated from herbs, fruits and vegetables as starter cultures in nut-based milk alternatives.</title>
        <authorList>
            <person name="Huang W."/>
            <person name="Dong A."/>
            <person name="Pham H.T."/>
            <person name="Zhou C."/>
            <person name="Huo Z."/>
            <person name="Watjen A.P."/>
            <person name="Prakash S."/>
            <person name="Bang-Berthelsen C.H."/>
            <person name="Turner M.S."/>
        </authorList>
    </citation>
    <scope>NUCLEOTIDE SEQUENCE</scope>
    <source>
        <strain evidence="1">3</strain>
    </source>
</reference>
<dbReference type="AlphaFoldDB" id="A0A9X4S5A3"/>